<protein>
    <submittedName>
        <fullName evidence="2">Uncharacterized protein</fullName>
    </submittedName>
</protein>
<comment type="caution">
    <text evidence="2">The sequence shown here is derived from an EMBL/GenBank/DDBJ whole genome shotgun (WGS) entry which is preliminary data.</text>
</comment>
<sequence>MTEMQVSVIVFGLLGLFFLGQSTVGGLIRLFSKRLTLGFVIANAMACGLFLLLSFAASIWEIQGLKWSDVVSQLLS</sequence>
<dbReference type="Proteomes" id="UP000028006">
    <property type="component" value="Unassembled WGS sequence"/>
</dbReference>
<feature type="transmembrane region" description="Helical" evidence="1">
    <location>
        <begin position="35"/>
        <end position="60"/>
    </location>
</feature>
<accession>A0A081NAS0</accession>
<keyword evidence="1" id="KW-0472">Membrane</keyword>
<keyword evidence="1" id="KW-0812">Transmembrane</keyword>
<dbReference type="AlphaFoldDB" id="A0A081NAS0"/>
<reference evidence="2 3" key="1">
    <citation type="submission" date="2014-06" db="EMBL/GenBank/DDBJ databases">
        <title>Whole Genome Sequences of Three Symbiotic Endozoicomonas Bacteria.</title>
        <authorList>
            <person name="Neave M.J."/>
            <person name="Apprill A."/>
            <person name="Voolstra C.R."/>
        </authorList>
    </citation>
    <scope>NUCLEOTIDE SEQUENCE [LARGE SCALE GENOMIC DNA]</scope>
    <source>
        <strain evidence="2 3">LMG 24815</strain>
    </source>
</reference>
<evidence type="ECO:0000313" key="2">
    <source>
        <dbReference type="EMBL" id="KEQ15543.1"/>
    </source>
</evidence>
<keyword evidence="3" id="KW-1185">Reference proteome</keyword>
<proteinExistence type="predicted"/>
<dbReference type="EMBL" id="JOKG01000001">
    <property type="protein sequence ID" value="KEQ15543.1"/>
    <property type="molecule type" value="Genomic_DNA"/>
</dbReference>
<keyword evidence="1" id="KW-1133">Transmembrane helix</keyword>
<gene>
    <name evidence="2" type="ORF">GZ77_02675</name>
</gene>
<feature type="transmembrane region" description="Helical" evidence="1">
    <location>
        <begin position="6"/>
        <end position="28"/>
    </location>
</feature>
<name>A0A081NAS0_9GAMM</name>
<evidence type="ECO:0000256" key="1">
    <source>
        <dbReference type="SAM" id="Phobius"/>
    </source>
</evidence>
<organism evidence="2 3">
    <name type="scientific">Endozoicomonas montiporae</name>
    <dbReference type="NCBI Taxonomy" id="1027273"/>
    <lineage>
        <taxon>Bacteria</taxon>
        <taxon>Pseudomonadati</taxon>
        <taxon>Pseudomonadota</taxon>
        <taxon>Gammaproteobacteria</taxon>
        <taxon>Oceanospirillales</taxon>
        <taxon>Endozoicomonadaceae</taxon>
        <taxon>Endozoicomonas</taxon>
    </lineage>
</organism>
<dbReference type="RefSeq" id="WP_034872825.1">
    <property type="nucleotide sequence ID" value="NZ_JOKG01000001.1"/>
</dbReference>
<evidence type="ECO:0000313" key="3">
    <source>
        <dbReference type="Proteomes" id="UP000028006"/>
    </source>
</evidence>